<reference evidence="2 4" key="1">
    <citation type="submission" date="2021-04" db="EMBL/GenBank/DDBJ databases">
        <title>Genome analysis of Polyangium sp.</title>
        <authorList>
            <person name="Li Y."/>
            <person name="Wang J."/>
        </authorList>
    </citation>
    <scope>NUCLEOTIDE SEQUENCE [LARGE SCALE GENOMIC DNA]</scope>
    <source>
        <strain evidence="2 4">SDU14</strain>
    </source>
</reference>
<dbReference type="Proteomes" id="UP001151081">
    <property type="component" value="Unassembled WGS sequence"/>
</dbReference>
<evidence type="ECO:0000313" key="4">
    <source>
        <dbReference type="Proteomes" id="UP001151081"/>
    </source>
</evidence>
<keyword evidence="4" id="KW-1185">Reference proteome</keyword>
<sequence length="192" mass="21111">MKKRGQFGMFFGVAMLSLVATGARPAFAAPPPACDTDTLQRMYEVGYQNGQSLLQRAWSRINRCSKLRDFREIVRSTFAEAAVPTTSMMVACRMSGMHDGYYDAIAAIDSSCRTCVLQQDWAVGDYAAHTYCALGGLSIPVEQFSSGPRRVCGAAARMQCRRQFDQSARNTCGELMSTNPPDRFRSLACTGE</sequence>
<dbReference type="AlphaFoldDB" id="A0A9X3WVK6"/>
<evidence type="ECO:0000313" key="2">
    <source>
        <dbReference type="EMBL" id="MDC3978932.1"/>
    </source>
</evidence>
<name>A0A9X3WVK6_9BACT</name>
<gene>
    <name evidence="2" type="ORF">KEG57_00385</name>
    <name evidence="3" type="ORF">KEG57_16415</name>
</gene>
<comment type="caution">
    <text evidence="2">The sequence shown here is derived from an EMBL/GenBank/DDBJ whole genome shotgun (WGS) entry which is preliminary data.</text>
</comment>
<protein>
    <recommendedName>
        <fullName evidence="5">Secreted protein</fullName>
    </recommendedName>
</protein>
<evidence type="ECO:0000313" key="3">
    <source>
        <dbReference type="EMBL" id="MDC3982103.1"/>
    </source>
</evidence>
<organism evidence="2 4">
    <name type="scientific">Polyangium jinanense</name>
    <dbReference type="NCBI Taxonomy" id="2829994"/>
    <lineage>
        <taxon>Bacteria</taxon>
        <taxon>Pseudomonadati</taxon>
        <taxon>Myxococcota</taxon>
        <taxon>Polyangia</taxon>
        <taxon>Polyangiales</taxon>
        <taxon>Polyangiaceae</taxon>
        <taxon>Polyangium</taxon>
    </lineage>
</organism>
<evidence type="ECO:0000256" key="1">
    <source>
        <dbReference type="SAM" id="SignalP"/>
    </source>
</evidence>
<keyword evidence="1" id="KW-0732">Signal</keyword>
<dbReference type="EMBL" id="JAGTJJ010000001">
    <property type="protein sequence ID" value="MDC3978932.1"/>
    <property type="molecule type" value="Genomic_DNA"/>
</dbReference>
<evidence type="ECO:0008006" key="5">
    <source>
        <dbReference type="Google" id="ProtNLM"/>
    </source>
</evidence>
<feature type="signal peptide" evidence="1">
    <location>
        <begin position="1"/>
        <end position="28"/>
    </location>
</feature>
<accession>A0A9X3WVK6</accession>
<dbReference type="EMBL" id="JAGTJJ010000006">
    <property type="protein sequence ID" value="MDC3982103.1"/>
    <property type="molecule type" value="Genomic_DNA"/>
</dbReference>
<dbReference type="RefSeq" id="WP_272418671.1">
    <property type="nucleotide sequence ID" value="NZ_JAGTJJ010000001.1"/>
</dbReference>
<proteinExistence type="predicted"/>
<feature type="chain" id="PRO_5044703879" description="Secreted protein" evidence="1">
    <location>
        <begin position="29"/>
        <end position="192"/>
    </location>
</feature>